<feature type="compositionally biased region" description="Low complexity" evidence="6">
    <location>
        <begin position="538"/>
        <end position="549"/>
    </location>
</feature>
<dbReference type="PANTHER" id="PTHR30008">
    <property type="entry name" value="EXODEOXYRIBONUCLEASE 7 LARGE SUBUNIT"/>
    <property type="match status" value="1"/>
</dbReference>
<dbReference type="Pfam" id="PF13742">
    <property type="entry name" value="tRNA_anti_2"/>
    <property type="match status" value="1"/>
</dbReference>
<comment type="subunit">
    <text evidence="5">Heterooligomer composed of large and small subunits.</text>
</comment>
<dbReference type="InterPro" id="IPR003753">
    <property type="entry name" value="Exonuc_VII_L"/>
</dbReference>
<dbReference type="InterPro" id="IPR025824">
    <property type="entry name" value="OB-fold_nuc-bd_dom"/>
</dbReference>
<evidence type="ECO:0000313" key="10">
    <source>
        <dbReference type="Proteomes" id="UP001413721"/>
    </source>
</evidence>
<evidence type="ECO:0000313" key="9">
    <source>
        <dbReference type="EMBL" id="MEN2988920.1"/>
    </source>
</evidence>
<comment type="function">
    <text evidence="5">Bidirectionally degrades single-stranded DNA into large acid-insoluble oligonucleotides, which are then degraded further into small acid-soluble oligonucleotides.</text>
</comment>
<dbReference type="EC" id="3.1.11.6" evidence="5"/>
<comment type="caution">
    <text evidence="9">The sequence shown here is derived from an EMBL/GenBank/DDBJ whole genome shotgun (WGS) entry which is preliminary data.</text>
</comment>
<reference evidence="9 10" key="1">
    <citation type="submission" date="2024-03" db="EMBL/GenBank/DDBJ databases">
        <title>High-quality draft genome sequencing of Tistrella sp. BH-R2-4.</title>
        <authorList>
            <person name="Dong C."/>
        </authorList>
    </citation>
    <scope>NUCLEOTIDE SEQUENCE [LARGE SCALE GENOMIC DNA]</scope>
    <source>
        <strain evidence="9 10">BH-R2-4</strain>
    </source>
</reference>
<feature type="region of interest" description="Disordered" evidence="6">
    <location>
        <begin position="1"/>
        <end position="39"/>
    </location>
</feature>
<keyword evidence="4 5" id="KW-0269">Exonuclease</keyword>
<keyword evidence="2 5" id="KW-0540">Nuclease</keyword>
<proteinExistence type="inferred from homology"/>
<evidence type="ECO:0000256" key="3">
    <source>
        <dbReference type="ARBA" id="ARBA00022801"/>
    </source>
</evidence>
<gene>
    <name evidence="5 9" type="primary">xseA</name>
    <name evidence="9" type="ORF">WG926_11455</name>
</gene>
<dbReference type="EMBL" id="JBBKTW010000004">
    <property type="protein sequence ID" value="MEN2988920.1"/>
    <property type="molecule type" value="Genomic_DNA"/>
</dbReference>
<feature type="region of interest" description="Disordered" evidence="6">
    <location>
        <begin position="528"/>
        <end position="566"/>
    </location>
</feature>
<dbReference type="Pfam" id="PF02601">
    <property type="entry name" value="Exonuc_VII_L"/>
    <property type="match status" value="1"/>
</dbReference>
<dbReference type="HAMAP" id="MF_00378">
    <property type="entry name" value="Exonuc_7_L"/>
    <property type="match status" value="1"/>
</dbReference>
<evidence type="ECO:0000256" key="4">
    <source>
        <dbReference type="ARBA" id="ARBA00022839"/>
    </source>
</evidence>
<keyword evidence="3 5" id="KW-0378">Hydrolase</keyword>
<evidence type="ECO:0000256" key="2">
    <source>
        <dbReference type="ARBA" id="ARBA00022722"/>
    </source>
</evidence>
<evidence type="ECO:0000256" key="1">
    <source>
        <dbReference type="ARBA" id="ARBA00022490"/>
    </source>
</evidence>
<accession>A0ABU9YJE1</accession>
<evidence type="ECO:0000256" key="5">
    <source>
        <dbReference type="HAMAP-Rule" id="MF_00378"/>
    </source>
</evidence>
<comment type="similarity">
    <text evidence="5">Belongs to the XseA family.</text>
</comment>
<name>A0ABU9YJE1_9PROT</name>
<evidence type="ECO:0000256" key="6">
    <source>
        <dbReference type="SAM" id="MobiDB-lite"/>
    </source>
</evidence>
<sequence length="566" mass="59919">MTSRDRSRGTPSLLDRAAPRAADGARLPDMGESGGGGHNLPIYTVTEISGELKRAVEGRFSAVRVRGEISGFKRAASGHCYLALKDEDALIDAVVWRGAAGRLSFRPEDGLEVIATGRLTTYPGRSKYQLVVEQMEPAGTGALMALIEDRRRRLAAEGLFDAARKQALPFLPGVIGVVTSPTGAVIRDILHRLAERFPRRVIIWPVLVQGPGAADQVAAAIRGFDALVPGGTIPRPDLLIVARGGGSIEDLMAFNEEAVVRAAAACTIPLISAVGHETDTTLIDFVADLRAPTPTAAAEKAVPVLGDLLLEVGDLGARLPGAAFRIIERGAERTRGLARGLPRPQSLIDSATQRLDDRAERLHAGIDRVLERRAARVAELSARLKSPGERFAEAAGRLDLVRQRLDAAMHRIGDRATARLDRATAGVTPAAAIRARNLGAERLGGLSDRLHAAEARHLRNLADRLAGQGALLESYSYRRALARGFALVETADDGEAGAETAGRPLTRAAAITAGQALTLVFADGRVAAHADGAPPPASTDATPRPARPAARPRRDPPATGEQPKLF</sequence>
<dbReference type="PANTHER" id="PTHR30008:SF0">
    <property type="entry name" value="EXODEOXYRIBONUCLEASE 7 LARGE SUBUNIT"/>
    <property type="match status" value="1"/>
</dbReference>
<keyword evidence="10" id="KW-1185">Reference proteome</keyword>
<organism evidence="9 10">
    <name type="scientific">Tistrella arctica</name>
    <dbReference type="NCBI Taxonomy" id="3133430"/>
    <lineage>
        <taxon>Bacteria</taxon>
        <taxon>Pseudomonadati</taxon>
        <taxon>Pseudomonadota</taxon>
        <taxon>Alphaproteobacteria</taxon>
        <taxon>Geminicoccales</taxon>
        <taxon>Geminicoccaceae</taxon>
        <taxon>Tistrella</taxon>
    </lineage>
</organism>
<comment type="subcellular location">
    <subcellularLocation>
        <location evidence="5">Cytoplasm</location>
    </subcellularLocation>
</comment>
<dbReference type="NCBIfam" id="TIGR00237">
    <property type="entry name" value="xseA"/>
    <property type="match status" value="1"/>
</dbReference>
<dbReference type="InterPro" id="IPR020579">
    <property type="entry name" value="Exonuc_VII_lsu_C"/>
</dbReference>
<evidence type="ECO:0000259" key="8">
    <source>
        <dbReference type="Pfam" id="PF13742"/>
    </source>
</evidence>
<feature type="domain" description="Exonuclease VII large subunit C-terminal" evidence="7">
    <location>
        <begin position="159"/>
        <end position="528"/>
    </location>
</feature>
<keyword evidence="1 5" id="KW-0963">Cytoplasm</keyword>
<dbReference type="CDD" id="cd04489">
    <property type="entry name" value="ExoVII_LU_OBF"/>
    <property type="match status" value="1"/>
</dbReference>
<protein>
    <recommendedName>
        <fullName evidence="5">Exodeoxyribonuclease 7 large subunit</fullName>
        <ecNumber evidence="5">3.1.11.6</ecNumber>
    </recommendedName>
    <alternativeName>
        <fullName evidence="5">Exodeoxyribonuclease VII large subunit</fullName>
        <shortName evidence="5">Exonuclease VII large subunit</shortName>
    </alternativeName>
</protein>
<dbReference type="GO" id="GO:0008855">
    <property type="term" value="F:exodeoxyribonuclease VII activity"/>
    <property type="evidence" value="ECO:0007669"/>
    <property type="project" value="UniProtKB-EC"/>
</dbReference>
<comment type="catalytic activity">
    <reaction evidence="5">
        <text>Exonucleolytic cleavage in either 5'- to 3'- or 3'- to 5'-direction to yield nucleoside 5'-phosphates.</text>
        <dbReference type="EC" id="3.1.11.6"/>
    </reaction>
</comment>
<feature type="compositionally biased region" description="Low complexity" evidence="6">
    <location>
        <begin position="11"/>
        <end position="28"/>
    </location>
</feature>
<feature type="domain" description="OB-fold nucleic acid binding" evidence="8">
    <location>
        <begin position="43"/>
        <end position="136"/>
    </location>
</feature>
<evidence type="ECO:0000259" key="7">
    <source>
        <dbReference type="Pfam" id="PF02601"/>
    </source>
</evidence>
<dbReference type="Proteomes" id="UP001413721">
    <property type="component" value="Unassembled WGS sequence"/>
</dbReference>